<accession>A0A1B7LWS3</accession>
<dbReference type="OrthoDB" id="146444at2"/>
<evidence type="ECO:0000313" key="4">
    <source>
        <dbReference type="EMBL" id="OAV59481.1"/>
    </source>
</evidence>
<dbReference type="Pfam" id="PF06386">
    <property type="entry name" value="GvpL_GvpF"/>
    <property type="match status" value="1"/>
</dbReference>
<dbReference type="PANTHER" id="PTHR36852:SF1">
    <property type="entry name" value="PROTEIN GVPL 2"/>
    <property type="match status" value="1"/>
</dbReference>
<reference evidence="4 5" key="1">
    <citation type="submission" date="2016-04" db="EMBL/GenBank/DDBJ databases">
        <title>First whole genome shotgun sequence of the bacterium Enteractinococcus sp. strain UASWS1574.</title>
        <authorList>
            <person name="Crovadore J."/>
            <person name="Chablais R."/>
            <person name="Lefort F."/>
        </authorList>
    </citation>
    <scope>NUCLEOTIDE SEQUENCE [LARGE SCALE GENOMIC DNA]</scope>
    <source>
        <strain evidence="4 5">UASWS1574</strain>
    </source>
</reference>
<protein>
    <recommendedName>
        <fullName evidence="6">GvpL 2</fullName>
    </recommendedName>
</protein>
<comment type="caution">
    <text evidence="4">The sequence shown here is derived from an EMBL/GenBank/DDBJ whole genome shotgun (WGS) entry which is preliminary data.</text>
</comment>
<comment type="similarity">
    <text evidence="3">Belongs to the gas vesicle GvpF/GvpL family.</text>
</comment>
<keyword evidence="1" id="KW-0304">Gas vesicle</keyword>
<organism evidence="4 5">
    <name type="scientific">Enteractinococcus helveticum</name>
    <dbReference type="NCBI Taxonomy" id="1837282"/>
    <lineage>
        <taxon>Bacteria</taxon>
        <taxon>Bacillati</taxon>
        <taxon>Actinomycetota</taxon>
        <taxon>Actinomycetes</taxon>
        <taxon>Micrococcales</taxon>
        <taxon>Micrococcaceae</taxon>
    </lineage>
</organism>
<dbReference type="GO" id="GO:0031412">
    <property type="term" value="P:gas vesicle organization"/>
    <property type="evidence" value="ECO:0007669"/>
    <property type="project" value="InterPro"/>
</dbReference>
<proteinExistence type="inferred from homology"/>
<evidence type="ECO:0008006" key="6">
    <source>
        <dbReference type="Google" id="ProtNLM"/>
    </source>
</evidence>
<dbReference type="InterPro" id="IPR009430">
    <property type="entry name" value="GvpL/GvpF"/>
</dbReference>
<dbReference type="RefSeq" id="WP_043058587.1">
    <property type="nucleotide sequence ID" value="NZ_LXEY01000022.1"/>
</dbReference>
<dbReference type="Proteomes" id="UP000078292">
    <property type="component" value="Unassembled WGS sequence"/>
</dbReference>
<dbReference type="AlphaFoldDB" id="A0A1B7LWS3"/>
<evidence type="ECO:0000256" key="3">
    <source>
        <dbReference type="ARBA" id="ARBA00035643"/>
    </source>
</evidence>
<gene>
    <name evidence="4" type="ORF">A6F49_16715</name>
</gene>
<comment type="subcellular location">
    <subcellularLocation>
        <location evidence="2">Gas vesicle</location>
    </subcellularLocation>
</comment>
<dbReference type="EMBL" id="LXEY01000022">
    <property type="protein sequence ID" value="OAV59481.1"/>
    <property type="molecule type" value="Genomic_DNA"/>
</dbReference>
<keyword evidence="5" id="KW-1185">Reference proteome</keyword>
<evidence type="ECO:0000256" key="1">
    <source>
        <dbReference type="ARBA" id="ARBA00022987"/>
    </source>
</evidence>
<dbReference type="PANTHER" id="PTHR36852">
    <property type="entry name" value="PROTEIN GVPL 2"/>
    <property type="match status" value="1"/>
</dbReference>
<evidence type="ECO:0000256" key="2">
    <source>
        <dbReference type="ARBA" id="ARBA00035108"/>
    </source>
</evidence>
<name>A0A1B7LWS3_9MICC</name>
<evidence type="ECO:0000313" key="5">
    <source>
        <dbReference type="Proteomes" id="UP000078292"/>
    </source>
</evidence>
<sequence length="266" mass="29458">MSNTGLYVYAIIPAEGLSTDQLPQGINGQSLHLVESNGLAAIVHESAPEPYQGPDSDVKRWILEHSDVVDAAWQHLGTILPMTFNVIVAPGDDAEQQPVQRLQAWLAESADTMRAHLDKLRDHVELRVNISLDEDTATANDPELAQLRDGIDTRPAGVQRLYRKRLAERTRNVADRIADELYPQIRKRLVALAEDMVENPRLGREPGSVTVVNASLLVHHDAVDAIGLELADIRDNQPGAQIRYLGPWPPYSFADLPELENKPTTP</sequence>
<dbReference type="GO" id="GO:0031411">
    <property type="term" value="C:gas vesicle"/>
    <property type="evidence" value="ECO:0007669"/>
    <property type="project" value="UniProtKB-SubCell"/>
</dbReference>
<dbReference type="STRING" id="1837282.A6F49_16715"/>